<evidence type="ECO:0000313" key="4">
    <source>
        <dbReference type="EMBL" id="OLY85467.1"/>
    </source>
</evidence>
<dbReference type="GO" id="GO:0004519">
    <property type="term" value="F:endonuclease activity"/>
    <property type="evidence" value="ECO:0007669"/>
    <property type="project" value="InterPro"/>
</dbReference>
<feature type="domain" description="Restriction endonuclease type IV Mrr" evidence="3">
    <location>
        <begin position="28"/>
        <end position="135"/>
    </location>
</feature>
<keyword evidence="2" id="KW-0496">Mitochondrion</keyword>
<dbReference type="Proteomes" id="UP000187455">
    <property type="component" value="Unassembled WGS sequence"/>
</dbReference>
<dbReference type="Gene3D" id="3.40.1350.10">
    <property type="match status" value="1"/>
</dbReference>
<organism evidence="4 5">
    <name type="scientific">Smittium mucronatum</name>
    <dbReference type="NCBI Taxonomy" id="133383"/>
    <lineage>
        <taxon>Eukaryota</taxon>
        <taxon>Fungi</taxon>
        <taxon>Fungi incertae sedis</taxon>
        <taxon>Zoopagomycota</taxon>
        <taxon>Kickxellomycotina</taxon>
        <taxon>Harpellomycetes</taxon>
        <taxon>Harpellales</taxon>
        <taxon>Legeriomycetaceae</taxon>
        <taxon>Smittium</taxon>
    </lineage>
</organism>
<dbReference type="SUPFAM" id="SSF52980">
    <property type="entry name" value="Restriction endonuclease-like"/>
    <property type="match status" value="1"/>
</dbReference>
<dbReference type="InterPro" id="IPR011335">
    <property type="entry name" value="Restrct_endonuc-II-like"/>
</dbReference>
<protein>
    <recommendedName>
        <fullName evidence="3">Restriction endonuclease type IV Mrr domain-containing protein</fullName>
    </recommendedName>
</protein>
<dbReference type="InterPro" id="IPR018828">
    <property type="entry name" value="RRG7"/>
</dbReference>
<dbReference type="Pfam" id="PF04471">
    <property type="entry name" value="Mrr_cat"/>
    <property type="match status" value="1"/>
</dbReference>
<gene>
    <name evidence="4" type="ORF">AYI68_g337</name>
</gene>
<dbReference type="InterPro" id="IPR011856">
    <property type="entry name" value="tRNA_endonuc-like_dom_sf"/>
</dbReference>
<dbReference type="GO" id="GO:0006302">
    <property type="term" value="P:double-strand break repair"/>
    <property type="evidence" value="ECO:0007669"/>
    <property type="project" value="UniProtKB-ARBA"/>
</dbReference>
<name>A0A1R0H8N7_9FUNG</name>
<reference evidence="4 5" key="1">
    <citation type="journal article" date="2016" name="Mol. Biol. Evol.">
        <title>Genome-Wide Survey of Gut Fungi (Harpellales) Reveals the First Horizontally Transferred Ubiquitin Gene from a Mosquito Host.</title>
        <authorList>
            <person name="Wang Y."/>
            <person name="White M.M."/>
            <person name="Kvist S."/>
            <person name="Moncalvo J.M."/>
        </authorList>
    </citation>
    <scope>NUCLEOTIDE SEQUENCE [LARGE SCALE GENOMIC DNA]</scope>
    <source>
        <strain evidence="4 5">ALG-7-W6</strain>
    </source>
</reference>
<dbReference type="GO" id="GO:0003677">
    <property type="term" value="F:DNA binding"/>
    <property type="evidence" value="ECO:0007669"/>
    <property type="project" value="InterPro"/>
</dbReference>
<dbReference type="PANTHER" id="PTHR28133:SF1">
    <property type="entry name" value="REQUIRED FOR RESPIRATORY GROWTH PROTEIN 7, MITOCHONDRIAL"/>
    <property type="match status" value="1"/>
</dbReference>
<evidence type="ECO:0000259" key="3">
    <source>
        <dbReference type="Pfam" id="PF04471"/>
    </source>
</evidence>
<dbReference type="EMBL" id="LSSL01000100">
    <property type="protein sequence ID" value="OLY85467.1"/>
    <property type="molecule type" value="Genomic_DNA"/>
</dbReference>
<accession>A0A1R0H8N7</accession>
<sequence>MMKILGDSLRIRQTIHICRSISSVGLGTQYENLVVATLNKIGAKLTRSGGACDAGIDYSGPWILDPDSNINIHLIGQCKNYSSAIGPSVVREFEGVMSRQNIDDTVGVLNSPFGFSRKAIEAAMSSKYPLSLMTIKNAPQKISHSVIDDSDPMENG</sequence>
<proteinExistence type="predicted"/>
<evidence type="ECO:0000313" key="5">
    <source>
        <dbReference type="Proteomes" id="UP000187455"/>
    </source>
</evidence>
<comment type="caution">
    <text evidence="4">The sequence shown here is derived from an EMBL/GenBank/DDBJ whole genome shotgun (WGS) entry which is preliminary data.</text>
</comment>
<dbReference type="PANTHER" id="PTHR28133">
    <property type="entry name" value="REQUIRED FOR RESPIRATORY GROWTH PROTEIN 7, MITOCHONDRIAL"/>
    <property type="match status" value="1"/>
</dbReference>
<evidence type="ECO:0000256" key="2">
    <source>
        <dbReference type="ARBA" id="ARBA00023128"/>
    </source>
</evidence>
<evidence type="ECO:0000256" key="1">
    <source>
        <dbReference type="ARBA" id="ARBA00004173"/>
    </source>
</evidence>
<dbReference type="AlphaFoldDB" id="A0A1R0H8N7"/>
<dbReference type="GO" id="GO:0009307">
    <property type="term" value="P:DNA restriction-modification system"/>
    <property type="evidence" value="ECO:0007669"/>
    <property type="project" value="InterPro"/>
</dbReference>
<dbReference type="InterPro" id="IPR007560">
    <property type="entry name" value="Restrct_endonuc_IV_Mrr"/>
</dbReference>
<dbReference type="GO" id="GO:0005739">
    <property type="term" value="C:mitochondrion"/>
    <property type="evidence" value="ECO:0007669"/>
    <property type="project" value="UniProtKB-SubCell"/>
</dbReference>
<dbReference type="OrthoDB" id="20734at2759"/>
<keyword evidence="5" id="KW-1185">Reference proteome</keyword>
<comment type="subcellular location">
    <subcellularLocation>
        <location evidence="1">Mitochondrion</location>
    </subcellularLocation>
</comment>